<evidence type="ECO:0000256" key="2">
    <source>
        <dbReference type="SAM" id="SignalP"/>
    </source>
</evidence>
<dbReference type="Gene3D" id="2.50.20.10">
    <property type="entry name" value="Lipoprotein localisation LolA/LolB/LppX"/>
    <property type="match status" value="1"/>
</dbReference>
<dbReference type="Proteomes" id="UP001476583">
    <property type="component" value="Chromosome"/>
</dbReference>
<gene>
    <name evidence="3" type="ORF">WG219_16690</name>
</gene>
<evidence type="ECO:0000313" key="4">
    <source>
        <dbReference type="Proteomes" id="UP001476583"/>
    </source>
</evidence>
<evidence type="ECO:0000256" key="1">
    <source>
        <dbReference type="SAM" id="MobiDB-lite"/>
    </source>
</evidence>
<sequence length="455" mass="50895">MKTSTSVLACLALSVITNSVLAAASPDEVAKLANVLTPVGAERAANTDGTIPEWRGGLGKDAGSVDPNGFLSNPFSDEQPLFVITAQNVDQYRDKLSDGQLAMFKRYPDSFKMKVYPTHRTVSMPQSIYDAARVSAERVSLVDGGNGLKGFSDSRFFAFPIPKSGVEVVWNHVTRYRGGNVLRESSSGFPQRNGEYTLVRITDQVSFPSWLPDMDKAKAENTLLVFKAVTSSPARLAGNVLLVHDTLDQVKEARMAWQYNPGQRRVRRAPQVAYDSPGNNADGTRTSDDFDMYNGAPDRYDWNLIGKKEMYIPYNNYDLASPSVKYSDILKVGHTNQDLARYELHRVWVVEGTLKEGKRHVYAKRRFYLDEDSWTIAASELYDGRGQLWRVGQAMLMQEYNAQTSWYAFEALYDLISGRYGVYGMINEEAKWVRFGVKASANEFTPAALRTSGVR</sequence>
<protein>
    <submittedName>
        <fullName evidence="3">DUF1329 domain-containing protein</fullName>
    </submittedName>
</protein>
<keyword evidence="4" id="KW-1185">Reference proteome</keyword>
<reference evidence="3 4" key="1">
    <citation type="submission" date="2024-03" db="EMBL/GenBank/DDBJ databases">
        <title>Complete genome of BD2.</title>
        <authorList>
            <person name="Cao G."/>
        </authorList>
    </citation>
    <scope>NUCLEOTIDE SEQUENCE [LARGE SCALE GENOMIC DNA]</scope>
    <source>
        <strain evidence="3 4">BD2</strain>
    </source>
</reference>
<feature type="signal peptide" evidence="2">
    <location>
        <begin position="1"/>
        <end position="22"/>
    </location>
</feature>
<feature type="region of interest" description="Disordered" evidence="1">
    <location>
        <begin position="268"/>
        <end position="287"/>
    </location>
</feature>
<proteinExistence type="predicted"/>
<dbReference type="EMBL" id="CP148074">
    <property type="protein sequence ID" value="WXL24932.1"/>
    <property type="molecule type" value="Genomic_DNA"/>
</dbReference>
<dbReference type="Pfam" id="PF07044">
    <property type="entry name" value="DUF1329"/>
    <property type="match status" value="1"/>
</dbReference>
<name>A0ABZ2RD93_ECTME</name>
<keyword evidence="2" id="KW-0732">Signal</keyword>
<evidence type="ECO:0000313" key="3">
    <source>
        <dbReference type="EMBL" id="WXL24932.1"/>
    </source>
</evidence>
<dbReference type="InterPro" id="IPR010752">
    <property type="entry name" value="DUF1329"/>
</dbReference>
<accession>A0ABZ2RD93</accession>
<feature type="chain" id="PRO_5045467637" evidence="2">
    <location>
        <begin position="23"/>
        <end position="455"/>
    </location>
</feature>
<organism evidence="3 4">
    <name type="scientific">Ectopseudomonas mendocina</name>
    <name type="common">Pseudomonas mendocina</name>
    <dbReference type="NCBI Taxonomy" id="300"/>
    <lineage>
        <taxon>Bacteria</taxon>
        <taxon>Pseudomonadati</taxon>
        <taxon>Pseudomonadota</taxon>
        <taxon>Gammaproteobacteria</taxon>
        <taxon>Pseudomonadales</taxon>
        <taxon>Pseudomonadaceae</taxon>
        <taxon>Ectopseudomonas</taxon>
    </lineage>
</organism>
<dbReference type="CDD" id="cd16329">
    <property type="entry name" value="LolA_like"/>
    <property type="match status" value="1"/>
</dbReference>